<dbReference type="InterPro" id="IPR015402">
    <property type="entry name" value="DUF1980"/>
</dbReference>
<dbReference type="Pfam" id="PF21537">
    <property type="entry name" value="DUF1980_C"/>
    <property type="match status" value="1"/>
</dbReference>
<dbReference type="NCBIfam" id="TIGR03943">
    <property type="entry name" value="TIGR03943 family putative permease subunit"/>
    <property type="match status" value="1"/>
</dbReference>
<keyword evidence="2" id="KW-0812">Transmembrane</keyword>
<dbReference type="AlphaFoldDB" id="A0A2Z4J0A8"/>
<protein>
    <submittedName>
        <fullName evidence="5">TIGR03943 family protein</fullName>
    </submittedName>
</protein>
<organism evidence="5 6">
    <name type="scientific">Streptomyces cadmiisoli</name>
    <dbReference type="NCBI Taxonomy" id="2184053"/>
    <lineage>
        <taxon>Bacteria</taxon>
        <taxon>Bacillati</taxon>
        <taxon>Actinomycetota</taxon>
        <taxon>Actinomycetes</taxon>
        <taxon>Kitasatosporales</taxon>
        <taxon>Streptomycetaceae</taxon>
        <taxon>Streptomyces</taxon>
        <taxon>Streptomyces aurantiacus group</taxon>
    </lineage>
</organism>
<keyword evidence="2" id="KW-1133">Transmembrane helix</keyword>
<accession>A0A2Z4J0A8</accession>
<name>A0A2Z4J0A8_9ACTN</name>
<evidence type="ECO:0000313" key="5">
    <source>
        <dbReference type="EMBL" id="AWW38437.1"/>
    </source>
</evidence>
<feature type="region of interest" description="Disordered" evidence="1">
    <location>
        <begin position="60"/>
        <end position="98"/>
    </location>
</feature>
<sequence length="267" mass="29250">MNRHAQAAVLFLLGASLLHAGATDLSLRYVKPGLRPLLLLSGVVLVAAALATVWYERRNPQTPHREHGDQELRDQEPRDQELRDQEPSHQEPWRPEAPHHEPRVSWLLLLPVLALVLIAPPALGSYSAMRTGTALQRPPALAPLPAGDPVRVGVTDYAARAVYEDGRSLRDRRVRITGFVALDRAGTPYLVRMSLNCCAADGRPVKIGLTGRVPPVLRPDAWLEVTGTYTARRAKDPVNKGPIPFVRVVSARPVPEPADPYDESGTG</sequence>
<dbReference type="Proteomes" id="UP000249616">
    <property type="component" value="Chromosome"/>
</dbReference>
<reference evidence="5 6" key="1">
    <citation type="journal article" date="2019" name="Int. J. Syst. Evol. Microbiol.">
        <title>Streptomyces cadmiisoli sp. nov., a novel actinomycete isolated from cadmium-contaminated soil.</title>
        <authorList>
            <person name="Li K."/>
            <person name="Tang X."/>
            <person name="Zhao J."/>
            <person name="Guo Y."/>
            <person name="Tang Y."/>
            <person name="Gao J."/>
        </authorList>
    </citation>
    <scope>NUCLEOTIDE SEQUENCE [LARGE SCALE GENOMIC DNA]</scope>
    <source>
        <strain evidence="5 6">ZFG47</strain>
    </source>
</reference>
<evidence type="ECO:0000256" key="3">
    <source>
        <dbReference type="SAM" id="SignalP"/>
    </source>
</evidence>
<evidence type="ECO:0000313" key="6">
    <source>
        <dbReference type="Proteomes" id="UP000249616"/>
    </source>
</evidence>
<feature type="domain" description="DUF1980" evidence="4">
    <location>
        <begin position="162"/>
        <end position="261"/>
    </location>
</feature>
<keyword evidence="2" id="KW-0472">Membrane</keyword>
<proteinExistence type="predicted"/>
<evidence type="ECO:0000256" key="2">
    <source>
        <dbReference type="SAM" id="Phobius"/>
    </source>
</evidence>
<feature type="signal peptide" evidence="3">
    <location>
        <begin position="1"/>
        <end position="20"/>
    </location>
</feature>
<dbReference type="RefSeq" id="WP_112439118.1">
    <property type="nucleotide sequence ID" value="NZ_CP030073.1"/>
</dbReference>
<keyword evidence="6" id="KW-1185">Reference proteome</keyword>
<feature type="chain" id="PRO_5038611479" evidence="3">
    <location>
        <begin position="21"/>
        <end position="267"/>
    </location>
</feature>
<keyword evidence="3" id="KW-0732">Signal</keyword>
<feature type="transmembrane region" description="Helical" evidence="2">
    <location>
        <begin position="38"/>
        <end position="55"/>
    </location>
</feature>
<evidence type="ECO:0000259" key="4">
    <source>
        <dbReference type="Pfam" id="PF21537"/>
    </source>
</evidence>
<dbReference type="EMBL" id="CP030073">
    <property type="protein sequence ID" value="AWW38437.1"/>
    <property type="molecule type" value="Genomic_DNA"/>
</dbReference>
<evidence type="ECO:0000256" key="1">
    <source>
        <dbReference type="SAM" id="MobiDB-lite"/>
    </source>
</evidence>
<feature type="transmembrane region" description="Helical" evidence="2">
    <location>
        <begin position="104"/>
        <end position="123"/>
    </location>
</feature>
<dbReference type="KEGG" id="scad:DN051_18730"/>
<gene>
    <name evidence="5" type="ORF">DN051_18730</name>
</gene>
<dbReference type="InterPro" id="IPR048447">
    <property type="entry name" value="DUF1980_C"/>
</dbReference>